<evidence type="ECO:0000313" key="2">
    <source>
        <dbReference type="Proteomes" id="UP000266188"/>
    </source>
</evidence>
<sequence length="320" mass="36476">MECFTDPASLLISAYKERNILPDLDQIYSAFPEDNDDRGDNRNASWVSNHLKYDTLLSREELTLFSKLESSGDLRNISRNTDADATGPLLDDQDIRSTIKSMNASTATVEEQAQALATQFENCSRYTHGEDDRWTTDISDPESPRWKHTIGWQNINAAAGNLTHELEESLKCETDNATVESKRILSWLMCQLTESDKSLANLDRLVSEIRSTGDKLSIMEKVSRLSEVLSEYAAEEVYCRLDRLYLDFIRTRNPDPDDSINKGEIVTTLEEDLESLYLEIGILARMSISQQFNEPILRELQDQHGRECTSSQEILKYVSK</sequence>
<dbReference type="STRING" id="2070753.A0A3A2ZIC1"/>
<dbReference type="Proteomes" id="UP000266188">
    <property type="component" value="Unassembled WGS sequence"/>
</dbReference>
<reference evidence="2" key="1">
    <citation type="submission" date="2017-02" db="EMBL/GenBank/DDBJ databases">
        <authorList>
            <person name="Tafer H."/>
            <person name="Lopandic K."/>
        </authorList>
    </citation>
    <scope>NUCLEOTIDE SEQUENCE [LARGE SCALE GENOMIC DNA]</scope>
    <source>
        <strain evidence="2">CBS 366.77</strain>
    </source>
</reference>
<gene>
    <name evidence="1" type="ORF">PHISCL_06522</name>
</gene>
<dbReference type="OrthoDB" id="1699231at2759"/>
<name>A0A3A2ZIC1_9EURO</name>
<accession>A0A3A2ZIC1</accession>
<evidence type="ECO:0000313" key="1">
    <source>
        <dbReference type="EMBL" id="RJE21147.1"/>
    </source>
</evidence>
<organism evidence="1 2">
    <name type="scientific">Aspergillus sclerotialis</name>
    <dbReference type="NCBI Taxonomy" id="2070753"/>
    <lineage>
        <taxon>Eukaryota</taxon>
        <taxon>Fungi</taxon>
        <taxon>Dikarya</taxon>
        <taxon>Ascomycota</taxon>
        <taxon>Pezizomycotina</taxon>
        <taxon>Eurotiomycetes</taxon>
        <taxon>Eurotiomycetidae</taxon>
        <taxon>Eurotiales</taxon>
        <taxon>Aspergillaceae</taxon>
        <taxon>Aspergillus</taxon>
        <taxon>Aspergillus subgen. Polypaecilum</taxon>
    </lineage>
</organism>
<comment type="caution">
    <text evidence="1">The sequence shown here is derived from an EMBL/GenBank/DDBJ whole genome shotgun (WGS) entry which is preliminary data.</text>
</comment>
<keyword evidence="2" id="KW-1185">Reference proteome</keyword>
<dbReference type="AlphaFoldDB" id="A0A3A2ZIC1"/>
<protein>
    <submittedName>
        <fullName evidence="1">Uncharacterized protein</fullName>
    </submittedName>
</protein>
<proteinExistence type="predicted"/>
<dbReference type="EMBL" id="MVGC01000249">
    <property type="protein sequence ID" value="RJE21147.1"/>
    <property type="molecule type" value="Genomic_DNA"/>
</dbReference>